<dbReference type="Proteomes" id="UP000799537">
    <property type="component" value="Unassembled WGS sequence"/>
</dbReference>
<dbReference type="GeneID" id="54558466"/>
<dbReference type="RefSeq" id="XP_033670505.1">
    <property type="nucleotide sequence ID" value="XM_033805194.1"/>
</dbReference>
<reference evidence="1" key="1">
    <citation type="journal article" date="2020" name="Stud. Mycol.">
        <title>101 Dothideomycetes genomes: a test case for predicting lifestyles and emergence of pathogens.</title>
        <authorList>
            <person name="Haridas S."/>
            <person name="Albert R."/>
            <person name="Binder M."/>
            <person name="Bloem J."/>
            <person name="Labutti K."/>
            <person name="Salamov A."/>
            <person name="Andreopoulos B."/>
            <person name="Baker S."/>
            <person name="Barry K."/>
            <person name="Bills G."/>
            <person name="Bluhm B."/>
            <person name="Cannon C."/>
            <person name="Castanera R."/>
            <person name="Culley D."/>
            <person name="Daum C."/>
            <person name="Ezra D."/>
            <person name="Gonzalez J."/>
            <person name="Henrissat B."/>
            <person name="Kuo A."/>
            <person name="Liang C."/>
            <person name="Lipzen A."/>
            <person name="Lutzoni F."/>
            <person name="Magnuson J."/>
            <person name="Mondo S."/>
            <person name="Nolan M."/>
            <person name="Ohm R."/>
            <person name="Pangilinan J."/>
            <person name="Park H.-J."/>
            <person name="Ramirez L."/>
            <person name="Alfaro M."/>
            <person name="Sun H."/>
            <person name="Tritt A."/>
            <person name="Yoshinaga Y."/>
            <person name="Zwiers L.-H."/>
            <person name="Turgeon B."/>
            <person name="Goodwin S."/>
            <person name="Spatafora J."/>
            <person name="Crous P."/>
            <person name="Grigoriev I."/>
        </authorList>
    </citation>
    <scope>NUCLEOTIDE SEQUENCE</scope>
    <source>
        <strain evidence="1">ATCC 36951</strain>
    </source>
</reference>
<name>A0A6A6CVU0_ZASCE</name>
<accession>A0A6A6CVU0</accession>
<sequence>MDYFMNLMAATVSALISSRTDNSPINKPTIIQDSPLLNLPRELRDHILSYLLVEPPGVMLVYNSKSTHGYDRATRVSFTYGLGRMGRRFGPPPGIEVFGVTDCYQHLMKMVQLCRQTNDEAQEMFFRRNRFIFYTPYGVPSVLKMHARWLSKVSFWCRPSVGEAKLIWMHVVVERTDNRPFWKVTWKLFRYEDEEEDEKLNRKLLVWTQNCEELILMWLRVRKEVIDLEAIVDTVSEPPMCRRMDVSIFPESKPRR</sequence>
<dbReference type="PANTHER" id="PTHR38790:SF4">
    <property type="entry name" value="2EXR DOMAIN-CONTAINING PROTEIN"/>
    <property type="match status" value="1"/>
</dbReference>
<dbReference type="EMBL" id="ML993587">
    <property type="protein sequence ID" value="KAF2169616.1"/>
    <property type="molecule type" value="Genomic_DNA"/>
</dbReference>
<dbReference type="AlphaFoldDB" id="A0A6A6CVU0"/>
<keyword evidence="2" id="KW-1185">Reference proteome</keyword>
<protein>
    <recommendedName>
        <fullName evidence="3">F-box domain-containing protein</fullName>
    </recommendedName>
</protein>
<proteinExistence type="predicted"/>
<organism evidence="1 2">
    <name type="scientific">Zasmidium cellare ATCC 36951</name>
    <dbReference type="NCBI Taxonomy" id="1080233"/>
    <lineage>
        <taxon>Eukaryota</taxon>
        <taxon>Fungi</taxon>
        <taxon>Dikarya</taxon>
        <taxon>Ascomycota</taxon>
        <taxon>Pezizomycotina</taxon>
        <taxon>Dothideomycetes</taxon>
        <taxon>Dothideomycetidae</taxon>
        <taxon>Mycosphaerellales</taxon>
        <taxon>Mycosphaerellaceae</taxon>
        <taxon>Zasmidium</taxon>
    </lineage>
</organism>
<dbReference type="PANTHER" id="PTHR38790">
    <property type="entry name" value="2EXR DOMAIN-CONTAINING PROTEIN-RELATED"/>
    <property type="match status" value="1"/>
</dbReference>
<evidence type="ECO:0000313" key="1">
    <source>
        <dbReference type="EMBL" id="KAF2169616.1"/>
    </source>
</evidence>
<evidence type="ECO:0000313" key="2">
    <source>
        <dbReference type="Proteomes" id="UP000799537"/>
    </source>
</evidence>
<gene>
    <name evidence="1" type="ORF">M409DRAFT_20030</name>
</gene>
<evidence type="ECO:0008006" key="3">
    <source>
        <dbReference type="Google" id="ProtNLM"/>
    </source>
</evidence>